<dbReference type="PANTHER" id="PTHR46401:SF2">
    <property type="entry name" value="GLYCOSYLTRANSFERASE WBBK-RELATED"/>
    <property type="match status" value="1"/>
</dbReference>
<dbReference type="GO" id="GO:0016757">
    <property type="term" value="F:glycosyltransferase activity"/>
    <property type="evidence" value="ECO:0007669"/>
    <property type="project" value="InterPro"/>
</dbReference>
<evidence type="ECO:0000313" key="4">
    <source>
        <dbReference type="Proteomes" id="UP000295221"/>
    </source>
</evidence>
<reference evidence="3 4" key="1">
    <citation type="submission" date="2019-03" db="EMBL/GenBank/DDBJ databases">
        <title>Genomic Encyclopedia of Type Strains, Phase IV (KMG-IV): sequencing the most valuable type-strain genomes for metagenomic binning, comparative biology and taxonomic classification.</title>
        <authorList>
            <person name="Goeker M."/>
        </authorList>
    </citation>
    <scope>NUCLEOTIDE SEQUENCE [LARGE SCALE GENOMIC DNA]</scope>
    <source>
        <strain evidence="3 4">DSM 24179</strain>
    </source>
</reference>
<evidence type="ECO:0000256" key="1">
    <source>
        <dbReference type="ARBA" id="ARBA00022679"/>
    </source>
</evidence>
<evidence type="ECO:0000259" key="2">
    <source>
        <dbReference type="Pfam" id="PF00534"/>
    </source>
</evidence>
<dbReference type="RefSeq" id="WP_132434657.1">
    <property type="nucleotide sequence ID" value="NZ_SLWK01000012.1"/>
</dbReference>
<dbReference type="Proteomes" id="UP000295221">
    <property type="component" value="Unassembled WGS sequence"/>
</dbReference>
<dbReference type="SUPFAM" id="SSF53756">
    <property type="entry name" value="UDP-Glycosyltransferase/glycogen phosphorylase"/>
    <property type="match status" value="1"/>
</dbReference>
<dbReference type="Pfam" id="PF00534">
    <property type="entry name" value="Glycos_transf_1"/>
    <property type="match status" value="1"/>
</dbReference>
<dbReference type="PANTHER" id="PTHR46401">
    <property type="entry name" value="GLYCOSYLTRANSFERASE WBBK-RELATED"/>
    <property type="match status" value="1"/>
</dbReference>
<comment type="caution">
    <text evidence="3">The sequence shown here is derived from an EMBL/GenBank/DDBJ whole genome shotgun (WGS) entry which is preliminary data.</text>
</comment>
<name>A0A4R2GFP8_9BACT</name>
<dbReference type="Gene3D" id="3.40.50.2000">
    <property type="entry name" value="Glycogen Phosphorylase B"/>
    <property type="match status" value="2"/>
</dbReference>
<keyword evidence="4" id="KW-1185">Reference proteome</keyword>
<dbReference type="EMBL" id="SLWK01000012">
    <property type="protein sequence ID" value="TCO06863.1"/>
    <property type="molecule type" value="Genomic_DNA"/>
</dbReference>
<feature type="domain" description="Glycosyl transferase family 1" evidence="2">
    <location>
        <begin position="166"/>
        <end position="324"/>
    </location>
</feature>
<evidence type="ECO:0000313" key="3">
    <source>
        <dbReference type="EMBL" id="TCO06863.1"/>
    </source>
</evidence>
<proteinExistence type="predicted"/>
<protein>
    <submittedName>
        <fullName evidence="3">Glycosyl transferase family 1</fullName>
    </submittedName>
</protein>
<dbReference type="AlphaFoldDB" id="A0A4R2GFP8"/>
<organism evidence="3 4">
    <name type="scientific">Natronoflexus pectinivorans</name>
    <dbReference type="NCBI Taxonomy" id="682526"/>
    <lineage>
        <taxon>Bacteria</taxon>
        <taxon>Pseudomonadati</taxon>
        <taxon>Bacteroidota</taxon>
        <taxon>Bacteroidia</taxon>
        <taxon>Marinilabiliales</taxon>
        <taxon>Marinilabiliaceae</taxon>
        <taxon>Natronoflexus</taxon>
    </lineage>
</organism>
<accession>A0A4R2GFP8</accession>
<dbReference type="CDD" id="cd03801">
    <property type="entry name" value="GT4_PimA-like"/>
    <property type="match status" value="1"/>
</dbReference>
<dbReference type="OrthoDB" id="9790710at2"/>
<keyword evidence="1 3" id="KW-0808">Transferase</keyword>
<gene>
    <name evidence="3" type="ORF">EV194_11287</name>
</gene>
<sequence length="359" mass="40452">MKKKSVKTLFVGPFSPPFTGDGVKNSCLKEGFESLGAKDFIWFDSICRKGNRFLHLLQLIPLMCKSRQIILSLNREGRFFTIWLFFLIRIFFQKKAALYVVGGTFDLQLMDMPVFNRRLYINAINKLDGIFAESAALKKGLENLGIKNVEIVYNPRKDSGDKWQLTNENSGKVLFISRVTEVKGVTVLMDAFESLAGDDSDLTLDIYGPVDEGYHDYFVKRVNASKGKIKYCGMIDPLEVQSVLVNYHFLALPTFHFGEGLPGILVEAGMAGTPIVITRFNALPEYFEDEKSALFVEPQDVSDLQNAMGKLLKNPDLSETLSDGIQKVAEPFRVEMVIEQSLDLFRGYGWNIITEGDGY</sequence>
<dbReference type="InterPro" id="IPR001296">
    <property type="entry name" value="Glyco_trans_1"/>
</dbReference>